<dbReference type="CDD" id="cd06171">
    <property type="entry name" value="Sigma70_r4"/>
    <property type="match status" value="1"/>
</dbReference>
<dbReference type="InterPro" id="IPR013325">
    <property type="entry name" value="RNA_pol_sigma_r2"/>
</dbReference>
<keyword evidence="2" id="KW-0805">Transcription regulation</keyword>
<sequence>MDHRGEETTTVDIDVCPTRPVDTDTDTDDAVIRMRAIFAANSQPLYHFLLRLTRGQRELAEDLLQETMLRAWRRLGELPVEADTVRRWLFIVARHLTIDAARARAARPTEIYGVDVAWMPSPDDAFEEIVDRYALSDALCRLTPEHRAVLVELYYGGASVAEAATRIGIPEGTVRSRSFYALRAARGFLDNVDDLGVMTPGRPGPAGRCVSSGPAARN</sequence>
<dbReference type="InterPro" id="IPR007630">
    <property type="entry name" value="RNA_pol_sigma70_r4"/>
</dbReference>
<dbReference type="PANTHER" id="PTHR43133:SF52">
    <property type="entry name" value="ECF RNA POLYMERASE SIGMA FACTOR SIGL"/>
    <property type="match status" value="1"/>
</dbReference>
<evidence type="ECO:0000313" key="8">
    <source>
        <dbReference type="EMBL" id="RIV40200.1"/>
    </source>
</evidence>
<dbReference type="SUPFAM" id="SSF88659">
    <property type="entry name" value="Sigma3 and sigma4 domains of RNA polymerase sigma factors"/>
    <property type="match status" value="1"/>
</dbReference>
<dbReference type="SUPFAM" id="SSF88946">
    <property type="entry name" value="Sigma2 domain of RNA polymerase sigma factors"/>
    <property type="match status" value="1"/>
</dbReference>
<dbReference type="OrthoDB" id="9811152at2"/>
<keyword evidence="9" id="KW-1185">Reference proteome</keyword>
<comment type="similarity">
    <text evidence="1">Belongs to the sigma-70 factor family. ECF subfamily.</text>
</comment>
<evidence type="ECO:0000256" key="2">
    <source>
        <dbReference type="ARBA" id="ARBA00023015"/>
    </source>
</evidence>
<dbReference type="InterPro" id="IPR036388">
    <property type="entry name" value="WH-like_DNA-bd_sf"/>
</dbReference>
<dbReference type="AlphaFoldDB" id="A0A418MYC7"/>
<dbReference type="EMBL" id="QXEC01000003">
    <property type="protein sequence ID" value="RIV40200.1"/>
    <property type="molecule type" value="Genomic_DNA"/>
</dbReference>
<dbReference type="PANTHER" id="PTHR43133">
    <property type="entry name" value="RNA POLYMERASE ECF-TYPE SIGMA FACTO"/>
    <property type="match status" value="1"/>
</dbReference>
<dbReference type="Gene3D" id="1.10.1740.10">
    <property type="match status" value="1"/>
</dbReference>
<dbReference type="Proteomes" id="UP000283832">
    <property type="component" value="Unassembled WGS sequence"/>
</dbReference>
<evidence type="ECO:0000259" key="7">
    <source>
        <dbReference type="Pfam" id="PF04545"/>
    </source>
</evidence>
<gene>
    <name evidence="8" type="ORF">D2L64_04880</name>
</gene>
<dbReference type="InterPro" id="IPR039425">
    <property type="entry name" value="RNA_pol_sigma-70-like"/>
</dbReference>
<dbReference type="InterPro" id="IPR014284">
    <property type="entry name" value="RNA_pol_sigma-70_dom"/>
</dbReference>
<dbReference type="Gene3D" id="1.10.10.10">
    <property type="entry name" value="Winged helix-like DNA-binding domain superfamily/Winged helix DNA-binding domain"/>
    <property type="match status" value="1"/>
</dbReference>
<keyword evidence="4" id="KW-0238">DNA-binding</keyword>
<evidence type="ECO:0000256" key="3">
    <source>
        <dbReference type="ARBA" id="ARBA00023082"/>
    </source>
</evidence>
<accession>A0A418MYC7</accession>
<dbReference type="Pfam" id="PF04542">
    <property type="entry name" value="Sigma70_r2"/>
    <property type="match status" value="1"/>
</dbReference>
<comment type="caution">
    <text evidence="8">The sequence shown here is derived from an EMBL/GenBank/DDBJ whole genome shotgun (WGS) entry which is preliminary data.</text>
</comment>
<evidence type="ECO:0000313" key="9">
    <source>
        <dbReference type="Proteomes" id="UP000283832"/>
    </source>
</evidence>
<dbReference type="RefSeq" id="WP_119573494.1">
    <property type="nucleotide sequence ID" value="NZ_QXEC01000003.1"/>
</dbReference>
<dbReference type="InterPro" id="IPR007627">
    <property type="entry name" value="RNA_pol_sigma70_r2"/>
</dbReference>
<evidence type="ECO:0000256" key="5">
    <source>
        <dbReference type="ARBA" id="ARBA00023163"/>
    </source>
</evidence>
<reference evidence="8 9" key="1">
    <citation type="submission" date="2018-08" db="EMBL/GenBank/DDBJ databases">
        <title>Jishengella sp. nov., isolated from a root of Azadirachta indica A. Juss. var. siamensis Valenton.</title>
        <authorList>
            <person name="Kuncharoen N."/>
            <person name="Tanasupawat S."/>
            <person name="Kudo T."/>
            <person name="Ohkuma M."/>
        </authorList>
    </citation>
    <scope>NUCLEOTIDE SEQUENCE [LARGE SCALE GENOMIC DNA]</scope>
    <source>
        <strain evidence="8 9">AZ1-13</strain>
    </source>
</reference>
<dbReference type="Pfam" id="PF04545">
    <property type="entry name" value="Sigma70_r4"/>
    <property type="match status" value="1"/>
</dbReference>
<protein>
    <submittedName>
        <fullName evidence="8">Sigma-70 family RNA polymerase sigma factor</fullName>
    </submittedName>
</protein>
<keyword evidence="3" id="KW-0731">Sigma factor</keyword>
<evidence type="ECO:0000256" key="4">
    <source>
        <dbReference type="ARBA" id="ARBA00023125"/>
    </source>
</evidence>
<dbReference type="GO" id="GO:0016987">
    <property type="term" value="F:sigma factor activity"/>
    <property type="evidence" value="ECO:0007669"/>
    <property type="project" value="UniProtKB-KW"/>
</dbReference>
<name>A0A418MYC7_9ACTN</name>
<dbReference type="NCBIfam" id="TIGR02937">
    <property type="entry name" value="sigma70-ECF"/>
    <property type="match status" value="1"/>
</dbReference>
<dbReference type="GO" id="GO:0006352">
    <property type="term" value="P:DNA-templated transcription initiation"/>
    <property type="evidence" value="ECO:0007669"/>
    <property type="project" value="InterPro"/>
</dbReference>
<evidence type="ECO:0000259" key="6">
    <source>
        <dbReference type="Pfam" id="PF04542"/>
    </source>
</evidence>
<feature type="domain" description="RNA polymerase sigma-70 region 2" evidence="6">
    <location>
        <begin position="38"/>
        <end position="105"/>
    </location>
</feature>
<dbReference type="InterPro" id="IPR013324">
    <property type="entry name" value="RNA_pol_sigma_r3/r4-like"/>
</dbReference>
<dbReference type="GO" id="GO:0003677">
    <property type="term" value="F:DNA binding"/>
    <property type="evidence" value="ECO:0007669"/>
    <property type="project" value="UniProtKB-KW"/>
</dbReference>
<evidence type="ECO:0000256" key="1">
    <source>
        <dbReference type="ARBA" id="ARBA00010641"/>
    </source>
</evidence>
<keyword evidence="5" id="KW-0804">Transcription</keyword>
<proteinExistence type="inferred from homology"/>
<organism evidence="8 9">
    <name type="scientific">Micromonospora radicis</name>
    <dbReference type="NCBI Taxonomy" id="1894971"/>
    <lineage>
        <taxon>Bacteria</taxon>
        <taxon>Bacillati</taxon>
        <taxon>Actinomycetota</taxon>
        <taxon>Actinomycetes</taxon>
        <taxon>Micromonosporales</taxon>
        <taxon>Micromonosporaceae</taxon>
        <taxon>Micromonospora</taxon>
    </lineage>
</organism>
<feature type="domain" description="RNA polymerase sigma-70 region 4" evidence="7">
    <location>
        <begin position="138"/>
        <end position="184"/>
    </location>
</feature>